<evidence type="ECO:0000259" key="3">
    <source>
        <dbReference type="Pfam" id="PF24755"/>
    </source>
</evidence>
<reference evidence="5" key="1">
    <citation type="journal article" date="2019" name="Int. J. Syst. Evol. Microbiol.">
        <title>The Global Catalogue of Microorganisms (GCM) 10K type strain sequencing project: providing services to taxonomists for standard genome sequencing and annotation.</title>
        <authorList>
            <consortium name="The Broad Institute Genomics Platform"/>
            <consortium name="The Broad Institute Genome Sequencing Center for Infectious Disease"/>
            <person name="Wu L."/>
            <person name="Ma J."/>
        </authorList>
    </citation>
    <scope>NUCLEOTIDE SEQUENCE [LARGE SCALE GENOMIC DNA]</scope>
    <source>
        <strain evidence="5">CCUG 55609</strain>
    </source>
</reference>
<dbReference type="RefSeq" id="WP_374834879.1">
    <property type="nucleotide sequence ID" value="NZ_JBHEEW010000001.1"/>
</dbReference>
<comment type="caution">
    <text evidence="4">The sequence shown here is derived from an EMBL/GenBank/DDBJ whole genome shotgun (WGS) entry which is preliminary data.</text>
</comment>
<dbReference type="Pfam" id="PF24755">
    <property type="entry name" value="SpoVR_C"/>
    <property type="match status" value="1"/>
</dbReference>
<dbReference type="InterPro" id="IPR056174">
    <property type="entry name" value="SpoVR_N"/>
</dbReference>
<feature type="domain" description="SpoVR protein-like N-terminal" evidence="2">
    <location>
        <begin position="13"/>
        <end position="439"/>
    </location>
</feature>
<evidence type="ECO:0000313" key="4">
    <source>
        <dbReference type="EMBL" id="MFD1327229.1"/>
    </source>
</evidence>
<accession>A0ABW3YSC9</accession>
<sequence>MKSAGKLLFQSSDWNFDTLARTYDAIETIALDELKLDVYPNQMEIISSEQMLDAYSSVGMPLMYQHWSFGKRFVLEDHLYRKGRRGLAYELVINSNPCIVYLMEENTMAMQALVTAHAAFGHNHFFKNNYLFRQWTEASAILSYMEFAKKYVSKCEERYGTMAVEAILDSAHAIMDQGVFRYRRPPRLSSEKERERARERLEYEEQTFNDLWRTLPPTAGTSDRDAAERDASERKKALHLPEENLLYFLEKTSLILEPWQRELLRIVRVIAQYFYPQRQTKVMNEGCATFVHYTIVNRLFEKDQITEGAMLEILQSHSNVVFQPGFDDPRYSGMNPYALGFAMMQDIQRICIDPTEEDRDWFPEIAGNGDWRSTLLDAWANHRDESFILQYLSPALIRKFRLFLLTDSASDNYLEVASIHNERGYQAIRAALARSYDIGVNQQDIQVVDVDLLGDRQLRLQHNVKNGIQLEEDSRDATLRHIRHLWGYDVSLVGVDADTGEELYECSTDEDSL</sequence>
<gene>
    <name evidence="4" type="ORF">ACFQ33_04915</name>
</gene>
<dbReference type="Pfam" id="PF04293">
    <property type="entry name" value="SpoVR"/>
    <property type="match status" value="1"/>
</dbReference>
<dbReference type="NCBIfam" id="NF008737">
    <property type="entry name" value="PRK11767.1"/>
    <property type="match status" value="1"/>
</dbReference>
<dbReference type="InterPro" id="IPR057270">
    <property type="entry name" value="Ycgb-like"/>
</dbReference>
<evidence type="ECO:0000256" key="1">
    <source>
        <dbReference type="SAM" id="MobiDB-lite"/>
    </source>
</evidence>
<dbReference type="PANTHER" id="PTHR30029">
    <property type="entry name" value="STAGE V SPORULATION PROTEIN R"/>
    <property type="match status" value="1"/>
</dbReference>
<feature type="compositionally biased region" description="Basic and acidic residues" evidence="1">
    <location>
        <begin position="222"/>
        <end position="234"/>
    </location>
</feature>
<organism evidence="4 5">
    <name type="scientific">Mycoplana ramosa</name>
    <name type="common">Mycoplana bullata</name>
    <dbReference type="NCBI Taxonomy" id="40837"/>
    <lineage>
        <taxon>Bacteria</taxon>
        <taxon>Pseudomonadati</taxon>
        <taxon>Pseudomonadota</taxon>
        <taxon>Alphaproteobacteria</taxon>
        <taxon>Hyphomicrobiales</taxon>
        <taxon>Rhizobiaceae</taxon>
        <taxon>Mycoplana</taxon>
    </lineage>
</organism>
<feature type="domain" description="SpoVR-like C-terminal" evidence="3">
    <location>
        <begin position="444"/>
        <end position="496"/>
    </location>
</feature>
<keyword evidence="5" id="KW-1185">Reference proteome</keyword>
<dbReference type="PANTHER" id="PTHR30029:SF2">
    <property type="entry name" value="STAGE V SPORULATION PROTEIN R"/>
    <property type="match status" value="1"/>
</dbReference>
<proteinExistence type="predicted"/>
<dbReference type="InterPro" id="IPR007390">
    <property type="entry name" value="Spore_V_R"/>
</dbReference>
<evidence type="ECO:0000259" key="2">
    <source>
        <dbReference type="Pfam" id="PF04293"/>
    </source>
</evidence>
<dbReference type="EMBL" id="JBHTNF010000002">
    <property type="protein sequence ID" value="MFD1327229.1"/>
    <property type="molecule type" value="Genomic_DNA"/>
</dbReference>
<evidence type="ECO:0000313" key="5">
    <source>
        <dbReference type="Proteomes" id="UP001597173"/>
    </source>
</evidence>
<name>A0ABW3YSC9_MYCRA</name>
<dbReference type="InterPro" id="IPR057008">
    <property type="entry name" value="SpoVR-like_C"/>
</dbReference>
<protein>
    <submittedName>
        <fullName evidence="4">SpoVR family protein</fullName>
    </submittedName>
</protein>
<dbReference type="Proteomes" id="UP001597173">
    <property type="component" value="Unassembled WGS sequence"/>
</dbReference>
<feature type="region of interest" description="Disordered" evidence="1">
    <location>
        <begin position="214"/>
        <end position="234"/>
    </location>
</feature>